<dbReference type="InterPro" id="IPR003680">
    <property type="entry name" value="Flavodoxin_fold"/>
</dbReference>
<dbReference type="PANTHER" id="PTHR10204:SF34">
    <property type="entry name" value="NAD(P)H DEHYDROGENASE [QUINONE] 1 ISOFORM 1"/>
    <property type="match status" value="1"/>
</dbReference>
<accession>A0A6H9WDJ6</accession>
<reference evidence="5 6" key="1">
    <citation type="submission" date="2019-09" db="EMBL/GenBank/DDBJ databases">
        <title>Phylogeny of genus Pseudoclavibacter and closely related genus.</title>
        <authorList>
            <person name="Li Y."/>
        </authorList>
    </citation>
    <scope>NUCLEOTIDE SEQUENCE [LARGE SCALE GENOMIC DNA]</scope>
    <source>
        <strain evidence="5 6">EGI 60007</strain>
    </source>
</reference>
<evidence type="ECO:0000256" key="3">
    <source>
        <dbReference type="SAM" id="MobiDB-lite"/>
    </source>
</evidence>
<dbReference type="AlphaFoldDB" id="A0A6H9WDJ6"/>
<gene>
    <name evidence="5" type="ORF">F8O04_01670</name>
</gene>
<dbReference type="RefSeq" id="WP_158027575.1">
    <property type="nucleotide sequence ID" value="NZ_BMHG01000001.1"/>
</dbReference>
<protein>
    <submittedName>
        <fullName evidence="5">Flavodoxin family protein</fullName>
    </submittedName>
</protein>
<name>A0A6H9WDJ6_9MICO</name>
<dbReference type="PANTHER" id="PTHR10204">
    <property type="entry name" value="NAD P H OXIDOREDUCTASE-RELATED"/>
    <property type="match status" value="1"/>
</dbReference>
<dbReference type="EMBL" id="WBJY01000001">
    <property type="protein sequence ID" value="KAB1649022.1"/>
    <property type="molecule type" value="Genomic_DNA"/>
</dbReference>
<dbReference type="Proteomes" id="UP000431744">
    <property type="component" value="Unassembled WGS sequence"/>
</dbReference>
<evidence type="ECO:0000256" key="1">
    <source>
        <dbReference type="ARBA" id="ARBA00006252"/>
    </source>
</evidence>
<sequence length="215" mass="23684">MSETLVIDGHPNATSFCAAIAQSYLRGDPAARLLPLRDLEFDVHMRHGYTKRMPIEPDLADAREAIRRAEHLVVVTPVWWRSTPALLKGFLDRALLPQEEYRYTDRGLPEGLLSGRSARVFMTSDTPLALQRLMPDTRLNSLTKGTLAFCGLSPVRATRFAPVKGASAERRAQWLERVERIAREESASVRGGQRSGTPEGSAEPTRSSTAGATAS</sequence>
<dbReference type="InterPro" id="IPR051545">
    <property type="entry name" value="NAD(P)H_dehydrogenase_qn"/>
</dbReference>
<feature type="domain" description="Flavodoxin-like fold" evidence="4">
    <location>
        <begin position="3"/>
        <end position="179"/>
    </location>
</feature>
<evidence type="ECO:0000313" key="6">
    <source>
        <dbReference type="Proteomes" id="UP000431744"/>
    </source>
</evidence>
<feature type="region of interest" description="Disordered" evidence="3">
    <location>
        <begin position="185"/>
        <end position="215"/>
    </location>
</feature>
<dbReference type="GO" id="GO:0005829">
    <property type="term" value="C:cytosol"/>
    <property type="evidence" value="ECO:0007669"/>
    <property type="project" value="TreeGrafter"/>
</dbReference>
<comment type="similarity">
    <text evidence="1">Belongs to the NAD(P)H dehydrogenase (quinone) family.</text>
</comment>
<dbReference type="Pfam" id="PF02525">
    <property type="entry name" value="Flavodoxin_2"/>
    <property type="match status" value="1"/>
</dbReference>
<organism evidence="5 6">
    <name type="scientific">Pseudoclavibacter endophyticus</name>
    <dbReference type="NCBI Taxonomy" id="1778590"/>
    <lineage>
        <taxon>Bacteria</taxon>
        <taxon>Bacillati</taxon>
        <taxon>Actinomycetota</taxon>
        <taxon>Actinomycetes</taxon>
        <taxon>Micrococcales</taxon>
        <taxon>Microbacteriaceae</taxon>
        <taxon>Pseudoclavibacter</taxon>
    </lineage>
</organism>
<feature type="compositionally biased region" description="Polar residues" evidence="3">
    <location>
        <begin position="204"/>
        <end position="215"/>
    </location>
</feature>
<dbReference type="GO" id="GO:0003955">
    <property type="term" value="F:NAD(P)H dehydrogenase (quinone) activity"/>
    <property type="evidence" value="ECO:0007669"/>
    <property type="project" value="TreeGrafter"/>
</dbReference>
<comment type="caution">
    <text evidence="5">The sequence shown here is derived from an EMBL/GenBank/DDBJ whole genome shotgun (WGS) entry which is preliminary data.</text>
</comment>
<evidence type="ECO:0000313" key="5">
    <source>
        <dbReference type="EMBL" id="KAB1649022.1"/>
    </source>
</evidence>
<dbReference type="OrthoDB" id="9798454at2"/>
<keyword evidence="6" id="KW-1185">Reference proteome</keyword>
<dbReference type="Gene3D" id="3.40.50.360">
    <property type="match status" value="1"/>
</dbReference>
<evidence type="ECO:0000259" key="4">
    <source>
        <dbReference type="Pfam" id="PF02525"/>
    </source>
</evidence>
<keyword evidence="2" id="KW-0560">Oxidoreductase</keyword>
<evidence type="ECO:0000256" key="2">
    <source>
        <dbReference type="ARBA" id="ARBA00023002"/>
    </source>
</evidence>
<dbReference type="SUPFAM" id="SSF52218">
    <property type="entry name" value="Flavoproteins"/>
    <property type="match status" value="1"/>
</dbReference>
<dbReference type="InterPro" id="IPR029039">
    <property type="entry name" value="Flavoprotein-like_sf"/>
</dbReference>
<proteinExistence type="inferred from homology"/>